<dbReference type="KEGG" id="cart:PA27867_1037"/>
<keyword evidence="1 6" id="KW-0285">Flavoprotein</keyword>
<evidence type="ECO:0000313" key="10">
    <source>
        <dbReference type="Proteomes" id="UP000092582"/>
    </source>
</evidence>
<dbReference type="InterPro" id="IPR011251">
    <property type="entry name" value="Luciferase-like_dom"/>
</dbReference>
<evidence type="ECO:0000256" key="7">
    <source>
        <dbReference type="SAM" id="MobiDB-lite"/>
    </source>
</evidence>
<protein>
    <submittedName>
        <fullName evidence="9">FMNH2-dependent monooxygenase</fullName>
    </submittedName>
</protein>
<dbReference type="InterPro" id="IPR016215">
    <property type="entry name" value="NTA_MOA"/>
</dbReference>
<feature type="binding site" evidence="6">
    <location>
        <position position="155"/>
    </location>
    <ligand>
        <name>FMN</name>
        <dbReference type="ChEBI" id="CHEBI:58210"/>
    </ligand>
</feature>
<reference evidence="9 10" key="1">
    <citation type="submission" date="2016-06" db="EMBL/GenBank/DDBJ databases">
        <title>Genome sequencing of Cryobacterium arcticum PAMC 27867.</title>
        <authorList>
            <person name="Lee J."/>
            <person name="Kim O.-S."/>
        </authorList>
    </citation>
    <scope>NUCLEOTIDE SEQUENCE [LARGE SCALE GENOMIC DNA]</scope>
    <source>
        <strain evidence="9 10">PAMC 27867</strain>
    </source>
</reference>
<comment type="similarity">
    <text evidence="5">Belongs to the NtaA/SnaA/DszA monooxygenase family.</text>
</comment>
<evidence type="ECO:0000256" key="6">
    <source>
        <dbReference type="PIRSR" id="PIRSR000337-1"/>
    </source>
</evidence>
<accession>A0A1B1BHK2</accession>
<dbReference type="EMBL" id="CP016282">
    <property type="protein sequence ID" value="ANP72004.1"/>
    <property type="molecule type" value="Genomic_DNA"/>
</dbReference>
<feature type="binding site" evidence="6">
    <location>
        <position position="159"/>
    </location>
    <ligand>
        <name>FMN</name>
        <dbReference type="ChEBI" id="CHEBI:58210"/>
    </ligand>
</feature>
<evidence type="ECO:0000256" key="5">
    <source>
        <dbReference type="ARBA" id="ARBA00033748"/>
    </source>
</evidence>
<feature type="binding site" evidence="6">
    <location>
        <position position="105"/>
    </location>
    <ligand>
        <name>FMN</name>
        <dbReference type="ChEBI" id="CHEBI:58210"/>
    </ligand>
</feature>
<evidence type="ECO:0000256" key="2">
    <source>
        <dbReference type="ARBA" id="ARBA00022643"/>
    </source>
</evidence>
<dbReference type="PANTHER" id="PTHR30011">
    <property type="entry name" value="ALKANESULFONATE MONOOXYGENASE-RELATED"/>
    <property type="match status" value="1"/>
</dbReference>
<feature type="binding site" evidence="6">
    <location>
        <position position="230"/>
    </location>
    <ligand>
        <name>FMN</name>
        <dbReference type="ChEBI" id="CHEBI:58210"/>
    </ligand>
</feature>
<evidence type="ECO:0000256" key="4">
    <source>
        <dbReference type="ARBA" id="ARBA00023033"/>
    </source>
</evidence>
<dbReference type="STRING" id="670052.PA27867_1037"/>
<evidence type="ECO:0000259" key="8">
    <source>
        <dbReference type="Pfam" id="PF00296"/>
    </source>
</evidence>
<dbReference type="OrthoDB" id="3265338at2"/>
<keyword evidence="10" id="KW-1185">Reference proteome</keyword>
<dbReference type="PATRIC" id="fig|670052.7.peg.1075"/>
<organism evidence="9 10">
    <name type="scientific">Cryobacterium arcticum</name>
    <dbReference type="NCBI Taxonomy" id="670052"/>
    <lineage>
        <taxon>Bacteria</taxon>
        <taxon>Bacillati</taxon>
        <taxon>Actinomycetota</taxon>
        <taxon>Actinomycetes</taxon>
        <taxon>Micrococcales</taxon>
        <taxon>Microbacteriaceae</taxon>
        <taxon>Cryobacterium</taxon>
    </lineage>
</organism>
<evidence type="ECO:0000256" key="3">
    <source>
        <dbReference type="ARBA" id="ARBA00023002"/>
    </source>
</evidence>
<name>A0A1B1BHK2_9MICO</name>
<dbReference type="NCBIfam" id="TIGR03860">
    <property type="entry name" value="FMN_nitrolo"/>
    <property type="match status" value="1"/>
</dbReference>
<dbReference type="PIRSF" id="PIRSF000337">
    <property type="entry name" value="NTA_MOA"/>
    <property type="match status" value="1"/>
</dbReference>
<dbReference type="PANTHER" id="PTHR30011:SF16">
    <property type="entry name" value="C2H2 FINGER DOMAIN TRANSCRIPTION FACTOR (EUROFUNG)-RELATED"/>
    <property type="match status" value="1"/>
</dbReference>
<sequence>MFHLGWFLGNGFGIQPWNAKGGDGPWVGSNVTDWMKPDIYVDLATSMERAGFDYILIEDTAMVEDSYKGTAETSLRRGFMAPKNDPMPLVPLMTQRTKHIGIIPTASVIQYPPYLAARLFTTLDHLTEGRVGMNVVTSVTDRVAQNYGFAQHFDHDERYLMAQEWVDVVQQLQGSWQPGAVLADLESGIYADHTKVEPIDFVGKYFSSRGPLNTIPGPQGRPPVASAGGSEAGRDMAARYDDTMMSMCKTVEEMKEYRADMRRRVASYGRDPDKVKFLFLVTPVIAATDQEARDLAAASLAGRASDAAIEYNLWNMSYTSGGRIDFGAIDPDTLVSDIDFSRQNGEHSSVAAIFQDSAGKTLRDVVASSFQITDLGLVGSPDTVAAKMGEIMDEVGGDGFLLYLPTTRRNMAEVADGLAPALRRRGLIRDGYSGTTLRDHLVEF</sequence>
<dbReference type="GO" id="GO:0004497">
    <property type="term" value="F:monooxygenase activity"/>
    <property type="evidence" value="ECO:0007669"/>
    <property type="project" value="UniProtKB-KW"/>
</dbReference>
<dbReference type="InterPro" id="IPR036661">
    <property type="entry name" value="Luciferase-like_sf"/>
</dbReference>
<gene>
    <name evidence="9" type="ORF">PA27867_1037</name>
</gene>
<keyword evidence="2 6" id="KW-0288">FMN</keyword>
<evidence type="ECO:0000313" key="9">
    <source>
        <dbReference type="EMBL" id="ANP72004.1"/>
    </source>
</evidence>
<keyword evidence="3" id="KW-0560">Oxidoreductase</keyword>
<feature type="region of interest" description="Disordered" evidence="7">
    <location>
        <begin position="212"/>
        <end position="231"/>
    </location>
</feature>
<feature type="domain" description="Luciferase-like" evidence="8">
    <location>
        <begin position="35"/>
        <end position="397"/>
    </location>
</feature>
<dbReference type="Gene3D" id="3.20.20.30">
    <property type="entry name" value="Luciferase-like domain"/>
    <property type="match status" value="1"/>
</dbReference>
<evidence type="ECO:0000256" key="1">
    <source>
        <dbReference type="ARBA" id="ARBA00022630"/>
    </source>
</evidence>
<keyword evidence="4 9" id="KW-0503">Monooxygenase</keyword>
<dbReference type="Proteomes" id="UP000092582">
    <property type="component" value="Chromosome 1"/>
</dbReference>
<proteinExistence type="inferred from homology"/>
<dbReference type="InterPro" id="IPR051260">
    <property type="entry name" value="Diverse_substr_monoxygenases"/>
</dbReference>
<dbReference type="AlphaFoldDB" id="A0A1B1BHK2"/>
<dbReference type="Pfam" id="PF00296">
    <property type="entry name" value="Bac_luciferase"/>
    <property type="match status" value="1"/>
</dbReference>
<dbReference type="SUPFAM" id="SSF51679">
    <property type="entry name" value="Bacterial luciferase-like"/>
    <property type="match status" value="1"/>
</dbReference>
<dbReference type="GO" id="GO:0016705">
    <property type="term" value="F:oxidoreductase activity, acting on paired donors, with incorporation or reduction of molecular oxygen"/>
    <property type="evidence" value="ECO:0007669"/>
    <property type="project" value="InterPro"/>
</dbReference>
<dbReference type="RefSeq" id="WP_066594160.1">
    <property type="nucleotide sequence ID" value="NZ_CP016282.1"/>
</dbReference>
<feature type="binding site" evidence="6">
    <location>
        <position position="59"/>
    </location>
    <ligand>
        <name>FMN</name>
        <dbReference type="ChEBI" id="CHEBI:58210"/>
    </ligand>
</feature>